<dbReference type="Proteomes" id="UP001286313">
    <property type="component" value="Unassembled WGS sequence"/>
</dbReference>
<proteinExistence type="predicted"/>
<sequence>MCVWICNRKLPHSPPLTTTIGHLNPITTIHMPAILHHTPPHHNHLCNIITINPTISVTITNTPPTITTITTLSPSQPHQLHYPHHYHSIITTKPLSP</sequence>
<evidence type="ECO:0000313" key="2">
    <source>
        <dbReference type="Proteomes" id="UP001286313"/>
    </source>
</evidence>
<reference evidence="1" key="1">
    <citation type="submission" date="2023-10" db="EMBL/GenBank/DDBJ databases">
        <title>Genome assemblies of two species of porcelain crab, Petrolisthes cinctipes and Petrolisthes manimaculis (Anomura: Porcellanidae).</title>
        <authorList>
            <person name="Angst P."/>
        </authorList>
    </citation>
    <scope>NUCLEOTIDE SEQUENCE</scope>
    <source>
        <strain evidence="1">PB745_01</strain>
        <tissue evidence="1">Gill</tissue>
    </source>
</reference>
<name>A0AAE1BTN0_PETCI</name>
<gene>
    <name evidence="1" type="ORF">Pcinc_036889</name>
</gene>
<protein>
    <submittedName>
        <fullName evidence="1">Uncharacterized protein</fullName>
    </submittedName>
</protein>
<dbReference type="AlphaFoldDB" id="A0AAE1BTN0"/>
<accession>A0AAE1BTN0</accession>
<dbReference type="EMBL" id="JAWQEG010005777">
    <property type="protein sequence ID" value="KAK3856821.1"/>
    <property type="molecule type" value="Genomic_DNA"/>
</dbReference>
<evidence type="ECO:0000313" key="1">
    <source>
        <dbReference type="EMBL" id="KAK3856821.1"/>
    </source>
</evidence>
<organism evidence="1 2">
    <name type="scientific">Petrolisthes cinctipes</name>
    <name type="common">Flat porcelain crab</name>
    <dbReference type="NCBI Taxonomy" id="88211"/>
    <lineage>
        <taxon>Eukaryota</taxon>
        <taxon>Metazoa</taxon>
        <taxon>Ecdysozoa</taxon>
        <taxon>Arthropoda</taxon>
        <taxon>Crustacea</taxon>
        <taxon>Multicrustacea</taxon>
        <taxon>Malacostraca</taxon>
        <taxon>Eumalacostraca</taxon>
        <taxon>Eucarida</taxon>
        <taxon>Decapoda</taxon>
        <taxon>Pleocyemata</taxon>
        <taxon>Anomura</taxon>
        <taxon>Galatheoidea</taxon>
        <taxon>Porcellanidae</taxon>
        <taxon>Petrolisthes</taxon>
    </lineage>
</organism>
<comment type="caution">
    <text evidence="1">The sequence shown here is derived from an EMBL/GenBank/DDBJ whole genome shotgun (WGS) entry which is preliminary data.</text>
</comment>
<keyword evidence="2" id="KW-1185">Reference proteome</keyword>